<keyword evidence="2 3" id="KW-0450">Lipoyl</keyword>
<reference evidence="6 8" key="1">
    <citation type="submission" date="2017-06" db="EMBL/GenBank/DDBJ databases">
        <authorList>
            <consortium name="Pathogen Informatics"/>
        </authorList>
    </citation>
    <scope>NUCLEOTIDE SEQUENCE [LARGE SCALE GENOMIC DNA]</scope>
    <source>
        <strain evidence="6 8">NCTC13039</strain>
    </source>
</reference>
<dbReference type="InterPro" id="IPR011053">
    <property type="entry name" value="Single_hybrid_motif"/>
</dbReference>
<evidence type="ECO:0000259" key="5">
    <source>
        <dbReference type="PROSITE" id="PS50968"/>
    </source>
</evidence>
<dbReference type="Pfam" id="PF01597">
    <property type="entry name" value="GCV_H"/>
    <property type="match status" value="1"/>
</dbReference>
<comment type="similarity">
    <text evidence="1 3">Belongs to the GcvH family.</text>
</comment>
<dbReference type="InterPro" id="IPR002930">
    <property type="entry name" value="GCV_H"/>
</dbReference>
<evidence type="ECO:0000313" key="9">
    <source>
        <dbReference type="Proteomes" id="UP000254118"/>
    </source>
</evidence>
<dbReference type="CDD" id="cd06848">
    <property type="entry name" value="GCS_H"/>
    <property type="match status" value="1"/>
</dbReference>
<dbReference type="InterPro" id="IPR000089">
    <property type="entry name" value="Biotin_lipoyl"/>
</dbReference>
<evidence type="ECO:0000313" key="8">
    <source>
        <dbReference type="Proteomes" id="UP000242637"/>
    </source>
</evidence>
<accession>A0A239VMF8</accession>
<evidence type="ECO:0000313" key="7">
    <source>
        <dbReference type="EMBL" id="STD08521.1"/>
    </source>
</evidence>
<dbReference type="RefSeq" id="WP_028326232.1">
    <property type="nucleotide sequence ID" value="NZ_JAAFNI010000001.1"/>
</dbReference>
<dbReference type="SUPFAM" id="SSF51230">
    <property type="entry name" value="Single hybrid motif"/>
    <property type="match status" value="1"/>
</dbReference>
<dbReference type="GO" id="GO:0005737">
    <property type="term" value="C:cytoplasm"/>
    <property type="evidence" value="ECO:0007669"/>
    <property type="project" value="TreeGrafter"/>
</dbReference>
<dbReference type="Proteomes" id="UP000254118">
    <property type="component" value="Unassembled WGS sequence"/>
</dbReference>
<dbReference type="NCBIfam" id="TIGR00527">
    <property type="entry name" value="gcvH"/>
    <property type="match status" value="1"/>
</dbReference>
<name>A0A239VMF8_9MICO</name>
<comment type="function">
    <text evidence="3">The glycine cleavage system catalyzes the degradation of glycine. The H protein shuttles the methylamine group of glycine from the P protein to the T protein.</text>
</comment>
<feature type="domain" description="Lipoyl-binding" evidence="5">
    <location>
        <begin position="25"/>
        <end position="107"/>
    </location>
</feature>
<dbReference type="Proteomes" id="UP000242637">
    <property type="component" value="Chromosome 1"/>
</dbReference>
<dbReference type="PANTHER" id="PTHR11715">
    <property type="entry name" value="GLYCINE CLEAVAGE SYSTEM H PROTEIN"/>
    <property type="match status" value="1"/>
</dbReference>
<dbReference type="InterPro" id="IPR017453">
    <property type="entry name" value="GCV_H_sub"/>
</dbReference>
<dbReference type="HAMAP" id="MF_00272">
    <property type="entry name" value="GcvH"/>
    <property type="match status" value="1"/>
</dbReference>
<comment type="subunit">
    <text evidence="3">The glycine cleavage system is composed of four proteins: P, T, L and H.</text>
</comment>
<reference evidence="7 9" key="2">
    <citation type="submission" date="2018-06" db="EMBL/GenBank/DDBJ databases">
        <authorList>
            <consortium name="Pathogen Informatics"/>
            <person name="Doyle S."/>
        </authorList>
    </citation>
    <scope>NUCLEOTIDE SEQUENCE [LARGE SCALE GENOMIC DNA]</scope>
    <source>
        <strain evidence="7 9">NCTC7915</strain>
    </source>
</reference>
<dbReference type="STRING" id="1121387.GCA_000429885_00037"/>
<keyword evidence="8" id="KW-1185">Reference proteome</keyword>
<dbReference type="GO" id="GO:0005960">
    <property type="term" value="C:glycine cleavage complex"/>
    <property type="evidence" value="ECO:0007669"/>
    <property type="project" value="InterPro"/>
</dbReference>
<dbReference type="KEGG" id="dco:SAMEA4475696_1667"/>
<dbReference type="InterPro" id="IPR033753">
    <property type="entry name" value="GCV_H/Fam206"/>
</dbReference>
<dbReference type="GeneID" id="63459868"/>
<comment type="cofactor">
    <cofactor evidence="3">
        <name>(R)-lipoate</name>
        <dbReference type="ChEBI" id="CHEBI:83088"/>
    </cofactor>
    <text evidence="3">Binds 1 lipoyl cofactor covalently.</text>
</comment>
<dbReference type="GO" id="GO:0009249">
    <property type="term" value="P:protein lipoylation"/>
    <property type="evidence" value="ECO:0007669"/>
    <property type="project" value="TreeGrafter"/>
</dbReference>
<dbReference type="Gene3D" id="2.40.50.100">
    <property type="match status" value="1"/>
</dbReference>
<organism evidence="6 8">
    <name type="scientific">Dermatophilus congolensis</name>
    <dbReference type="NCBI Taxonomy" id="1863"/>
    <lineage>
        <taxon>Bacteria</taxon>
        <taxon>Bacillati</taxon>
        <taxon>Actinomycetota</taxon>
        <taxon>Actinomycetes</taxon>
        <taxon>Micrococcales</taxon>
        <taxon>Dermatophilaceae</taxon>
        <taxon>Dermatophilus</taxon>
    </lineage>
</organism>
<dbReference type="PANTHER" id="PTHR11715:SF3">
    <property type="entry name" value="GLYCINE CLEAVAGE SYSTEM H PROTEIN-RELATED"/>
    <property type="match status" value="1"/>
</dbReference>
<evidence type="ECO:0000256" key="1">
    <source>
        <dbReference type="ARBA" id="ARBA00009249"/>
    </source>
</evidence>
<dbReference type="AlphaFoldDB" id="A0A239VMF8"/>
<dbReference type="PROSITE" id="PS00189">
    <property type="entry name" value="LIPOYL"/>
    <property type="match status" value="1"/>
</dbReference>
<dbReference type="EMBL" id="LT906453">
    <property type="protein sequence ID" value="SNV22844.1"/>
    <property type="molecule type" value="Genomic_DNA"/>
</dbReference>
<dbReference type="InterPro" id="IPR003016">
    <property type="entry name" value="2-oxoA_DH_lipoyl-BS"/>
</dbReference>
<evidence type="ECO:0000256" key="4">
    <source>
        <dbReference type="PIRSR" id="PIRSR617453-50"/>
    </source>
</evidence>
<gene>
    <name evidence="3 6" type="primary">gcvH</name>
    <name evidence="7" type="ORF">NCTC7915_01035</name>
    <name evidence="6" type="ORF">SAMEA4475696_01667</name>
</gene>
<dbReference type="OrthoDB" id="9796712at2"/>
<dbReference type="NCBIfam" id="NF002270">
    <property type="entry name" value="PRK01202.1"/>
    <property type="match status" value="1"/>
</dbReference>
<evidence type="ECO:0000256" key="3">
    <source>
        <dbReference type="HAMAP-Rule" id="MF_00272"/>
    </source>
</evidence>
<dbReference type="GO" id="GO:0019464">
    <property type="term" value="P:glycine decarboxylation via glycine cleavage system"/>
    <property type="evidence" value="ECO:0007669"/>
    <property type="project" value="UniProtKB-UniRule"/>
</dbReference>
<evidence type="ECO:0000256" key="2">
    <source>
        <dbReference type="ARBA" id="ARBA00022823"/>
    </source>
</evidence>
<evidence type="ECO:0000313" key="6">
    <source>
        <dbReference type="EMBL" id="SNV22844.1"/>
    </source>
</evidence>
<proteinExistence type="inferred from homology"/>
<protein>
    <recommendedName>
        <fullName evidence="3">Glycine cleavage system H protein</fullName>
    </recommendedName>
</protein>
<sequence>MSDLVYPENLQYTTDHEWVSITDGVARVGITSFAQDALGDIVYVSVPNIGDEVEVDGAAAEVESTKSVSDVNSPVGGEVTAVNEKLDESPELLNSDPYGEGWIFEVKLASADATADLLDAAAYKEMLD</sequence>
<dbReference type="EMBL" id="UFYA01000001">
    <property type="protein sequence ID" value="STD08521.1"/>
    <property type="molecule type" value="Genomic_DNA"/>
</dbReference>
<feature type="modified residue" description="N6-lipoyllysine" evidence="3 4">
    <location>
        <position position="66"/>
    </location>
</feature>
<dbReference type="PROSITE" id="PS50968">
    <property type="entry name" value="BIOTINYL_LIPOYL"/>
    <property type="match status" value="1"/>
</dbReference>